<dbReference type="InterPro" id="IPR020806">
    <property type="entry name" value="PKS_PP-bd"/>
</dbReference>
<evidence type="ECO:0000259" key="3">
    <source>
        <dbReference type="PROSITE" id="PS50075"/>
    </source>
</evidence>
<keyword evidence="5" id="KW-1185">Reference proteome</keyword>
<dbReference type="Gene3D" id="1.10.1200.10">
    <property type="entry name" value="ACP-like"/>
    <property type="match status" value="1"/>
</dbReference>
<dbReference type="RefSeq" id="WP_145149124.1">
    <property type="nucleotide sequence ID" value="NZ_VNIM01000016.1"/>
</dbReference>
<dbReference type="Pfam" id="PF00550">
    <property type="entry name" value="PP-binding"/>
    <property type="match status" value="1"/>
</dbReference>
<dbReference type="GO" id="GO:0044550">
    <property type="term" value="P:secondary metabolite biosynthetic process"/>
    <property type="evidence" value="ECO:0007669"/>
    <property type="project" value="TreeGrafter"/>
</dbReference>
<gene>
    <name evidence="4" type="ORF">FOY91_05950</name>
</gene>
<dbReference type="PROSITE" id="PS00455">
    <property type="entry name" value="AMP_BINDING"/>
    <property type="match status" value="1"/>
</dbReference>
<dbReference type="Gene3D" id="3.40.50.12780">
    <property type="entry name" value="N-terminal domain of ligase-like"/>
    <property type="match status" value="1"/>
</dbReference>
<name>A0A558R958_9SPHN</name>
<dbReference type="GO" id="GO:0005737">
    <property type="term" value="C:cytoplasm"/>
    <property type="evidence" value="ECO:0007669"/>
    <property type="project" value="TreeGrafter"/>
</dbReference>
<accession>A0A558R958</accession>
<reference evidence="4 5" key="1">
    <citation type="submission" date="2019-07" db="EMBL/GenBank/DDBJ databases">
        <title>Sphingomonas solaris sp. nov., isolated from a solar panel from Boston, Massachusetts.</title>
        <authorList>
            <person name="Tanner K."/>
            <person name="Pascual J."/>
            <person name="Mancuso C."/>
            <person name="Pereto J."/>
            <person name="Khalil A."/>
            <person name="Vilanova C."/>
        </authorList>
    </citation>
    <scope>NUCLEOTIDE SEQUENCE [LARGE SCALE GENOMIC DNA]</scope>
    <source>
        <strain evidence="4 5">R4DWN</strain>
    </source>
</reference>
<dbReference type="Gene3D" id="3.30.300.30">
    <property type="match status" value="1"/>
</dbReference>
<dbReference type="PANTHER" id="PTHR45527:SF1">
    <property type="entry name" value="FATTY ACID SYNTHASE"/>
    <property type="match status" value="1"/>
</dbReference>
<evidence type="ECO:0000313" key="4">
    <source>
        <dbReference type="EMBL" id="TVV75822.1"/>
    </source>
</evidence>
<dbReference type="SMART" id="SM00823">
    <property type="entry name" value="PKS_PP"/>
    <property type="match status" value="1"/>
</dbReference>
<dbReference type="GO" id="GO:0031177">
    <property type="term" value="F:phosphopantetheine binding"/>
    <property type="evidence" value="ECO:0007669"/>
    <property type="project" value="InterPro"/>
</dbReference>
<organism evidence="4 5">
    <name type="scientific">Alterirhizorhabdus solaris</name>
    <dbReference type="NCBI Taxonomy" id="2529389"/>
    <lineage>
        <taxon>Bacteria</taxon>
        <taxon>Pseudomonadati</taxon>
        <taxon>Pseudomonadota</taxon>
        <taxon>Alphaproteobacteria</taxon>
        <taxon>Sphingomonadales</taxon>
        <taxon>Rhizorhabdaceae</taxon>
        <taxon>Alterirhizorhabdus</taxon>
    </lineage>
</organism>
<proteinExistence type="predicted"/>
<dbReference type="InterPro" id="IPR020845">
    <property type="entry name" value="AMP-binding_CS"/>
</dbReference>
<dbReference type="InterPro" id="IPR009081">
    <property type="entry name" value="PP-bd_ACP"/>
</dbReference>
<dbReference type="AlphaFoldDB" id="A0A558R958"/>
<dbReference type="Pfam" id="PF13193">
    <property type="entry name" value="AMP-binding_C"/>
    <property type="match status" value="1"/>
</dbReference>
<dbReference type="InterPro" id="IPR029058">
    <property type="entry name" value="AB_hydrolase_fold"/>
</dbReference>
<keyword evidence="1" id="KW-0596">Phosphopantetheine</keyword>
<dbReference type="OrthoDB" id="9778690at2"/>
<dbReference type="Pfam" id="PF00501">
    <property type="entry name" value="AMP-binding"/>
    <property type="match status" value="1"/>
</dbReference>
<dbReference type="InterPro" id="IPR036736">
    <property type="entry name" value="ACP-like_sf"/>
</dbReference>
<dbReference type="Gene3D" id="3.40.50.1820">
    <property type="entry name" value="alpha/beta hydrolase"/>
    <property type="match status" value="1"/>
</dbReference>
<keyword evidence="2" id="KW-0597">Phosphoprotein</keyword>
<comment type="caution">
    <text evidence="4">The sequence shown here is derived from an EMBL/GenBank/DDBJ whole genome shotgun (WGS) entry which is preliminary data.</text>
</comment>
<dbReference type="InterPro" id="IPR000873">
    <property type="entry name" value="AMP-dep_synth/lig_dom"/>
</dbReference>
<dbReference type="SUPFAM" id="SSF53474">
    <property type="entry name" value="alpha/beta-Hydrolases"/>
    <property type="match status" value="1"/>
</dbReference>
<dbReference type="Proteomes" id="UP000318681">
    <property type="component" value="Unassembled WGS sequence"/>
</dbReference>
<sequence>MTGPWHWQASPFAPPPAARTGQTLSDALLDLAEARPHATAVIDGGRRTSVAELAGLAGGLARTIAAAGAAPGPVALIQSAGVDAVAAWFACAIAGRPLLLLEPHNPPGRNAELIALAGATLILHDAGVRHAVPEGLDGVIAIVPDGGTAPFARGAGLDPAAPAMIFPTSGSTGEPKLITYAARTMQAKMQASVGLMGAAPGEVVLIAGSHGNFGFVHHALVFLLAGGALCLLDLRGAGLAALFATIRDEGVGHVRFTPSLFRAAAGQPEAAAALCGLKGVRFSGEPLLWNDVETARRILDPACRIQNVYGSTESAIFIWTDDRALAGDRAVAPIGRIYPLWEFAIRADADTDPREGRLFIRSRHQALGDWKAGRIDGTRFPDDRDDLRLYDTGDIVRQEADGALTMLGRADRVVKVNGHRISLAEVEAHLLAMPGCAQAAAIERPGPRGGTLAAFLTRPGEAGGETEARAWLAARLPAAMVPARLMRVEAMPLLPGGKLNYRALAALLDEAPAAATAVTATDDLSRLRALWNEVLQRPAADEDPDRDFSDLGGDSLRLLELRLAIERAFGRDIDVEAFLDRPTLRRLAGLAGIAGLAPQAAVATGTIDFRRVRPATGPSRGVALSMPGWSGAAVAGPWLAADTFAGFDVWACSVTLPVANMVDDGHWLEVAQRIAAAVEAGECPPPAVLFGYSIAGYVAWLVDRLLAAGGARPGAVICLDTVPMHRPGRLANRAARRVLATTAASPPGRMLLLRRAALRPIVSPGVVRLCWTAADADLDIVTVRTLEHPDMESTAVLEAVRPAIAAFLDRRPVPQAPVAVETVSGLLFDLIAGEQPVTAERLARVIGDLPKSGTRLSLAAVQYLAVAHGDLPAARAALTRLGRAGPPSPALRYAARVLDDLAAGRTIRGAPVARDPAIGSFAAVDRALAIRFGDPGSRGRVAGFARRVGAIAGAGGWWRMRSAEAFGRNALTRAWRALRRRR</sequence>
<dbReference type="SUPFAM" id="SSF47336">
    <property type="entry name" value="ACP-like"/>
    <property type="match status" value="1"/>
</dbReference>
<evidence type="ECO:0000256" key="2">
    <source>
        <dbReference type="ARBA" id="ARBA00022553"/>
    </source>
</evidence>
<evidence type="ECO:0000256" key="1">
    <source>
        <dbReference type="ARBA" id="ARBA00022450"/>
    </source>
</evidence>
<feature type="domain" description="Carrier" evidence="3">
    <location>
        <begin position="518"/>
        <end position="595"/>
    </location>
</feature>
<dbReference type="InterPro" id="IPR025110">
    <property type="entry name" value="AMP-bd_C"/>
</dbReference>
<dbReference type="PANTHER" id="PTHR45527">
    <property type="entry name" value="NONRIBOSOMAL PEPTIDE SYNTHETASE"/>
    <property type="match status" value="1"/>
</dbReference>
<dbReference type="InterPro" id="IPR045851">
    <property type="entry name" value="AMP-bd_C_sf"/>
</dbReference>
<dbReference type="SUPFAM" id="SSF56801">
    <property type="entry name" value="Acetyl-CoA synthetase-like"/>
    <property type="match status" value="1"/>
</dbReference>
<dbReference type="InterPro" id="IPR042099">
    <property type="entry name" value="ANL_N_sf"/>
</dbReference>
<dbReference type="PROSITE" id="PS50075">
    <property type="entry name" value="CARRIER"/>
    <property type="match status" value="1"/>
</dbReference>
<protein>
    <submittedName>
        <fullName evidence="4">Non-ribosomal peptide synthetase</fullName>
    </submittedName>
</protein>
<dbReference type="EMBL" id="VNIM01000016">
    <property type="protein sequence ID" value="TVV75822.1"/>
    <property type="molecule type" value="Genomic_DNA"/>
</dbReference>
<dbReference type="GO" id="GO:0043041">
    <property type="term" value="P:amino acid activation for nonribosomal peptide biosynthetic process"/>
    <property type="evidence" value="ECO:0007669"/>
    <property type="project" value="TreeGrafter"/>
</dbReference>
<evidence type="ECO:0000313" key="5">
    <source>
        <dbReference type="Proteomes" id="UP000318681"/>
    </source>
</evidence>